<organism evidence="1 2">
    <name type="scientific">Xanthocytophaga agilis</name>
    <dbReference type="NCBI Taxonomy" id="3048010"/>
    <lineage>
        <taxon>Bacteria</taxon>
        <taxon>Pseudomonadati</taxon>
        <taxon>Bacteroidota</taxon>
        <taxon>Cytophagia</taxon>
        <taxon>Cytophagales</taxon>
        <taxon>Rhodocytophagaceae</taxon>
        <taxon>Xanthocytophaga</taxon>
    </lineage>
</organism>
<accession>A0AAE3R8I0</accession>
<comment type="caution">
    <text evidence="1">The sequence shown here is derived from an EMBL/GenBank/DDBJ whole genome shotgun (WGS) entry which is preliminary data.</text>
</comment>
<gene>
    <name evidence="1" type="ORF">QNI22_18840</name>
</gene>
<keyword evidence="2" id="KW-1185">Reference proteome</keyword>
<proteinExistence type="predicted"/>
<protein>
    <submittedName>
        <fullName evidence="1">Uncharacterized protein</fullName>
    </submittedName>
</protein>
<dbReference type="EMBL" id="JASJOU010000006">
    <property type="protein sequence ID" value="MDJ1502732.1"/>
    <property type="molecule type" value="Genomic_DNA"/>
</dbReference>
<dbReference type="Proteomes" id="UP001232063">
    <property type="component" value="Unassembled WGS sequence"/>
</dbReference>
<dbReference type="RefSeq" id="WP_314512990.1">
    <property type="nucleotide sequence ID" value="NZ_JASJOU010000006.1"/>
</dbReference>
<evidence type="ECO:0000313" key="2">
    <source>
        <dbReference type="Proteomes" id="UP001232063"/>
    </source>
</evidence>
<dbReference type="AlphaFoldDB" id="A0AAE3R8I0"/>
<name>A0AAE3R8I0_9BACT</name>
<reference evidence="1" key="1">
    <citation type="submission" date="2023-05" db="EMBL/GenBank/DDBJ databases">
        <authorList>
            <person name="Zhang X."/>
        </authorList>
    </citation>
    <scope>NUCLEOTIDE SEQUENCE</scope>
    <source>
        <strain evidence="1">BD1B2-1</strain>
    </source>
</reference>
<sequence>MSNNLDPDYEARLFHSNWDIIKRWYIDFRIWDTDKQAFIRKQYTAMNKYKILTQRTKDANAALKEIRQLLADGVAVGTPTNAIRNRFDLEKFTMEEAFTYYINMKDGTLEGNEEKTLVKKHNPSAASASSLHTDLVSGWLFP</sequence>
<evidence type="ECO:0000313" key="1">
    <source>
        <dbReference type="EMBL" id="MDJ1502732.1"/>
    </source>
</evidence>